<evidence type="ECO:0000256" key="2">
    <source>
        <dbReference type="ARBA" id="ARBA00037999"/>
    </source>
</evidence>
<dbReference type="SUPFAM" id="SSF53383">
    <property type="entry name" value="PLP-dependent transferases"/>
    <property type="match status" value="1"/>
</dbReference>
<evidence type="ECO:0000256" key="1">
    <source>
        <dbReference type="ARBA" id="ARBA00022898"/>
    </source>
</evidence>
<dbReference type="GO" id="GO:0030170">
    <property type="term" value="F:pyridoxal phosphate binding"/>
    <property type="evidence" value="ECO:0007669"/>
    <property type="project" value="UniProtKB-ARBA"/>
</dbReference>
<dbReference type="PIRSF" id="PIRSF000390">
    <property type="entry name" value="PLP_StrS"/>
    <property type="match status" value="1"/>
</dbReference>
<dbReference type="InterPro" id="IPR015422">
    <property type="entry name" value="PyrdxlP-dep_Trfase_small"/>
</dbReference>
<keyword evidence="7" id="KW-1185">Reference proteome</keyword>
<protein>
    <submittedName>
        <fullName evidence="6">DegT/DnrJ/EryC1/StrS family aminotransferase</fullName>
    </submittedName>
</protein>
<dbReference type="Gene3D" id="3.90.1150.10">
    <property type="entry name" value="Aspartate Aminotransferase, domain 1"/>
    <property type="match status" value="1"/>
</dbReference>
<dbReference type="GO" id="GO:0008483">
    <property type="term" value="F:transaminase activity"/>
    <property type="evidence" value="ECO:0007669"/>
    <property type="project" value="UniProtKB-KW"/>
</dbReference>
<dbReference type="AlphaFoldDB" id="A0A2Z3HIW6"/>
<dbReference type="InterPro" id="IPR000653">
    <property type="entry name" value="DegT/StrS_aminotransferase"/>
</dbReference>
<sequence length="390" mass="42567">MKPTSTAPTPSAPVPLCDIQAQYRGLKDEIDTAVLRVLGSGQAILGPEVAAFEQEAAAFCGARYGIGCGSGTDALVLALRALGIGPGDEVIVPPFTFFASASAVARIGAKPVFVDVDPLTFNIDPNQIEAKITPHTRAIMPVHLFGQCCDMDAIGEIASDHRLYMVEDAAQSFGSEYKGKRCGTLGAVACMSFYPTKNLGALGDAGLVTTDDPDLDKRLRALRVHGSEVKYYHKYVGYNMRLDAVHAAVLRVKLPHVAGWLVAREEAAKRYDALIEGANLHGFMRRPVAMPDRRHTFNQYVVRVPAHHRDPLVKHLKDNSVGVEVYYPLSLHQQECFKYLGYRTGDFPTSEQSTGEVVALPIFPEITEAQQQRVVEVCSAYLRQAVRRAA</sequence>
<dbReference type="PANTHER" id="PTHR30244:SF36">
    <property type="entry name" value="3-OXO-GLUCOSE-6-PHOSPHATE:GLUTAMATE AMINOTRANSFERASE"/>
    <property type="match status" value="1"/>
</dbReference>
<dbReference type="RefSeq" id="WP_010047740.1">
    <property type="nucleotide sequence ID" value="NZ_CP025958.1"/>
</dbReference>
<proteinExistence type="inferred from homology"/>
<keyword evidence="6" id="KW-0808">Transferase</keyword>
<evidence type="ECO:0000256" key="3">
    <source>
        <dbReference type="PIRSR" id="PIRSR000390-1"/>
    </source>
</evidence>
<dbReference type="KEGG" id="gog:C1280_33360"/>
<keyword evidence="1 4" id="KW-0663">Pyridoxal phosphate</keyword>
<comment type="similarity">
    <text evidence="2 5">Belongs to the DegT/DnrJ/EryC1 family.</text>
</comment>
<reference evidence="6 7" key="1">
    <citation type="submission" date="2018-01" db="EMBL/GenBank/DDBJ databases">
        <title>G. obscuriglobus.</title>
        <authorList>
            <person name="Franke J."/>
            <person name="Blomberg W."/>
            <person name="Selmecki A."/>
        </authorList>
    </citation>
    <scope>NUCLEOTIDE SEQUENCE [LARGE SCALE GENOMIC DNA]</scope>
    <source>
        <strain evidence="6 7">DSM 5831</strain>
    </source>
</reference>
<dbReference type="Pfam" id="PF01041">
    <property type="entry name" value="DegT_DnrJ_EryC1"/>
    <property type="match status" value="1"/>
</dbReference>
<evidence type="ECO:0000256" key="4">
    <source>
        <dbReference type="PIRSR" id="PIRSR000390-2"/>
    </source>
</evidence>
<dbReference type="OrthoDB" id="9810913at2"/>
<dbReference type="InterPro" id="IPR015421">
    <property type="entry name" value="PyrdxlP-dep_Trfase_major"/>
</dbReference>
<gene>
    <name evidence="6" type="ORF">C1280_33360</name>
</gene>
<dbReference type="Gene3D" id="3.40.640.10">
    <property type="entry name" value="Type I PLP-dependent aspartate aminotransferase-like (Major domain)"/>
    <property type="match status" value="1"/>
</dbReference>
<dbReference type="FunFam" id="3.40.640.10:FF:000089">
    <property type="entry name" value="Aminotransferase, DegT/DnrJ/EryC1/StrS family"/>
    <property type="match status" value="1"/>
</dbReference>
<dbReference type="PANTHER" id="PTHR30244">
    <property type="entry name" value="TRANSAMINASE"/>
    <property type="match status" value="1"/>
</dbReference>
<feature type="active site" description="Proton acceptor" evidence="3">
    <location>
        <position position="197"/>
    </location>
</feature>
<dbReference type="InterPro" id="IPR015424">
    <property type="entry name" value="PyrdxlP-dep_Trfase"/>
</dbReference>
<organism evidence="6 7">
    <name type="scientific">Gemmata obscuriglobus</name>
    <dbReference type="NCBI Taxonomy" id="114"/>
    <lineage>
        <taxon>Bacteria</taxon>
        <taxon>Pseudomonadati</taxon>
        <taxon>Planctomycetota</taxon>
        <taxon>Planctomycetia</taxon>
        <taxon>Gemmatales</taxon>
        <taxon>Gemmataceae</taxon>
        <taxon>Gemmata</taxon>
    </lineage>
</organism>
<feature type="modified residue" description="N6-(pyridoxal phosphate)lysine" evidence="4">
    <location>
        <position position="197"/>
    </location>
</feature>
<keyword evidence="6" id="KW-0032">Aminotransferase</keyword>
<dbReference type="GO" id="GO:0000271">
    <property type="term" value="P:polysaccharide biosynthetic process"/>
    <property type="evidence" value="ECO:0007669"/>
    <property type="project" value="TreeGrafter"/>
</dbReference>
<evidence type="ECO:0000313" key="6">
    <source>
        <dbReference type="EMBL" id="AWM41410.1"/>
    </source>
</evidence>
<dbReference type="CDD" id="cd00616">
    <property type="entry name" value="AHBA_syn"/>
    <property type="match status" value="1"/>
</dbReference>
<evidence type="ECO:0000256" key="5">
    <source>
        <dbReference type="RuleBase" id="RU004508"/>
    </source>
</evidence>
<dbReference type="Proteomes" id="UP000245802">
    <property type="component" value="Chromosome"/>
</dbReference>
<evidence type="ECO:0000313" key="7">
    <source>
        <dbReference type="Proteomes" id="UP000245802"/>
    </source>
</evidence>
<name>A0A2Z3HIW6_9BACT</name>
<accession>A0A2Z3HIW6</accession>
<dbReference type="EMBL" id="CP025958">
    <property type="protein sequence ID" value="AWM41410.1"/>
    <property type="molecule type" value="Genomic_DNA"/>
</dbReference>